<feature type="compositionally biased region" description="Polar residues" evidence="1">
    <location>
        <begin position="39"/>
        <end position="74"/>
    </location>
</feature>
<dbReference type="AlphaFoldDB" id="A0A9P6RFT4"/>
<dbReference type="OrthoDB" id="2447037at2759"/>
<reference evidence="2" key="1">
    <citation type="journal article" date="2020" name="Fungal Divers.">
        <title>Resolving the Mortierellaceae phylogeny through synthesis of multi-gene phylogenetics and phylogenomics.</title>
        <authorList>
            <person name="Vandepol N."/>
            <person name="Liber J."/>
            <person name="Desiro A."/>
            <person name="Na H."/>
            <person name="Kennedy M."/>
            <person name="Barry K."/>
            <person name="Grigoriev I.V."/>
            <person name="Miller A.N."/>
            <person name="O'Donnell K."/>
            <person name="Stajich J.E."/>
            <person name="Bonito G."/>
        </authorList>
    </citation>
    <scope>NUCLEOTIDE SEQUENCE</scope>
    <source>
        <strain evidence="2">NVP60</strain>
    </source>
</reference>
<dbReference type="EMBL" id="JAAAIN010000152">
    <property type="protein sequence ID" value="KAG0319322.1"/>
    <property type="molecule type" value="Genomic_DNA"/>
</dbReference>
<feature type="compositionally biased region" description="Polar residues" evidence="1">
    <location>
        <begin position="11"/>
        <end position="22"/>
    </location>
</feature>
<keyword evidence="3" id="KW-1185">Reference proteome</keyword>
<accession>A0A9P6RFT4</accession>
<name>A0A9P6RFT4_9FUNG</name>
<proteinExistence type="predicted"/>
<comment type="caution">
    <text evidence="2">The sequence shown here is derived from an EMBL/GenBank/DDBJ whole genome shotgun (WGS) entry which is preliminary data.</text>
</comment>
<protein>
    <submittedName>
        <fullName evidence="2">Uncharacterized protein</fullName>
    </submittedName>
</protein>
<feature type="compositionally biased region" description="Acidic residues" evidence="1">
    <location>
        <begin position="26"/>
        <end position="35"/>
    </location>
</feature>
<sequence>MVSPILHAVMTASQGVTSSKHPFSSGEEDEDDDVIAFDLNSQPPVVNSNAPTNTPWEVNAGLNSSHSHPQTPRTASEIERPRTASEIEERHRGKQTDRSIREGNQDLGNQEYDLDDGQVQDTLDDHYIDEEQIIDVYYYDYGTQGCQSKKSIVVEELTKNM</sequence>
<gene>
    <name evidence="2" type="ORF">BGZ97_002383</name>
</gene>
<feature type="region of interest" description="Disordered" evidence="1">
    <location>
        <begin position="1"/>
        <end position="115"/>
    </location>
</feature>
<dbReference type="Proteomes" id="UP000823405">
    <property type="component" value="Unassembled WGS sequence"/>
</dbReference>
<organism evidence="2 3">
    <name type="scientific">Linnemannia gamsii</name>
    <dbReference type="NCBI Taxonomy" id="64522"/>
    <lineage>
        <taxon>Eukaryota</taxon>
        <taxon>Fungi</taxon>
        <taxon>Fungi incertae sedis</taxon>
        <taxon>Mucoromycota</taxon>
        <taxon>Mortierellomycotina</taxon>
        <taxon>Mortierellomycetes</taxon>
        <taxon>Mortierellales</taxon>
        <taxon>Mortierellaceae</taxon>
        <taxon>Linnemannia</taxon>
    </lineage>
</organism>
<evidence type="ECO:0000256" key="1">
    <source>
        <dbReference type="SAM" id="MobiDB-lite"/>
    </source>
</evidence>
<evidence type="ECO:0000313" key="3">
    <source>
        <dbReference type="Proteomes" id="UP000823405"/>
    </source>
</evidence>
<feature type="compositionally biased region" description="Basic and acidic residues" evidence="1">
    <location>
        <begin position="76"/>
        <end position="104"/>
    </location>
</feature>
<evidence type="ECO:0000313" key="2">
    <source>
        <dbReference type="EMBL" id="KAG0319322.1"/>
    </source>
</evidence>